<dbReference type="HAMAP" id="MF_00503">
    <property type="entry name" value="Ribosomal_bL9"/>
    <property type="match status" value="1"/>
</dbReference>
<sequence length="182" mass="20384">MQIILKKDVENLGLEFDTLDVKPGYARNFLLPKGLALLATPKNKAMLAETLESRKEVEAKIVAEANAKIAQLKELTLVIETKVGAANKLFGSINNANLSEELSKKAIVIDRKYIKIPGNTIKTAGKYEAVVRLHRDVEYNFPFEIIADAPYESTKPKLEARKEVIKEKSIFDMDNEANRVIL</sequence>
<dbReference type="InterPro" id="IPR020070">
    <property type="entry name" value="Ribosomal_bL9_N"/>
</dbReference>
<evidence type="ECO:0000256" key="1">
    <source>
        <dbReference type="ARBA" id="ARBA00010605"/>
    </source>
</evidence>
<organism evidence="9 10">
    <name type="scientific">Frigoriflavimonas asaccharolytica</name>
    <dbReference type="NCBI Taxonomy" id="2735899"/>
    <lineage>
        <taxon>Bacteria</taxon>
        <taxon>Pseudomonadati</taxon>
        <taxon>Bacteroidota</taxon>
        <taxon>Flavobacteriia</taxon>
        <taxon>Flavobacteriales</taxon>
        <taxon>Weeksellaceae</taxon>
        <taxon>Frigoriflavimonas</taxon>
    </lineage>
</organism>
<dbReference type="InterPro" id="IPR009027">
    <property type="entry name" value="Ribosomal_bL9/RNase_H1_N"/>
</dbReference>
<gene>
    <name evidence="7" type="primary">rplI</name>
    <name evidence="9" type="ORF">HNQ03_001848</name>
</gene>
<dbReference type="Pfam" id="PF03948">
    <property type="entry name" value="Ribosomal_L9_C"/>
    <property type="match status" value="1"/>
</dbReference>
<dbReference type="InterPro" id="IPR036935">
    <property type="entry name" value="Ribosomal_bL9_N_sf"/>
</dbReference>
<keyword evidence="4 7" id="KW-0689">Ribosomal protein</keyword>
<dbReference type="GO" id="GO:0019843">
    <property type="term" value="F:rRNA binding"/>
    <property type="evidence" value="ECO:0007669"/>
    <property type="project" value="UniProtKB-UniRule"/>
</dbReference>
<reference evidence="9" key="1">
    <citation type="submission" date="2020-05" db="EMBL/GenBank/DDBJ databases">
        <title>Genomic Encyclopedia of Type Strains, Phase IV (KMG-V): Genome sequencing to study the core and pangenomes of soil and plant-associated prokaryotes.</title>
        <authorList>
            <person name="Whitman W."/>
        </authorList>
    </citation>
    <scope>NUCLEOTIDE SEQUENCE</scope>
    <source>
        <strain evidence="9">16F</strain>
    </source>
</reference>
<comment type="caution">
    <text evidence="9">The sequence shown here is derived from an EMBL/GenBank/DDBJ whole genome shotgun (WGS) entry which is preliminary data.</text>
</comment>
<accession>A0A8J8G7U4</accession>
<dbReference type="PROSITE" id="PS00651">
    <property type="entry name" value="RIBOSOMAL_L9"/>
    <property type="match status" value="1"/>
</dbReference>
<evidence type="ECO:0000256" key="3">
    <source>
        <dbReference type="ARBA" id="ARBA00022884"/>
    </source>
</evidence>
<dbReference type="SUPFAM" id="SSF55658">
    <property type="entry name" value="L9 N-domain-like"/>
    <property type="match status" value="1"/>
</dbReference>
<evidence type="ECO:0000256" key="2">
    <source>
        <dbReference type="ARBA" id="ARBA00022730"/>
    </source>
</evidence>
<comment type="similarity">
    <text evidence="1 7">Belongs to the bacterial ribosomal protein bL9 family.</text>
</comment>
<dbReference type="EMBL" id="JABSNO010000012">
    <property type="protein sequence ID" value="NRS92768.1"/>
    <property type="molecule type" value="Genomic_DNA"/>
</dbReference>
<protein>
    <recommendedName>
        <fullName evidence="6 7">Large ribosomal subunit protein bL9</fullName>
    </recommendedName>
</protein>
<dbReference type="GO" id="GO:0005840">
    <property type="term" value="C:ribosome"/>
    <property type="evidence" value="ECO:0007669"/>
    <property type="project" value="UniProtKB-KW"/>
</dbReference>
<evidence type="ECO:0000256" key="5">
    <source>
        <dbReference type="ARBA" id="ARBA00023274"/>
    </source>
</evidence>
<dbReference type="NCBIfam" id="TIGR00158">
    <property type="entry name" value="L9"/>
    <property type="match status" value="1"/>
</dbReference>
<keyword evidence="2 7" id="KW-0699">rRNA-binding</keyword>
<dbReference type="PANTHER" id="PTHR21368">
    <property type="entry name" value="50S RIBOSOMAL PROTEIN L9"/>
    <property type="match status" value="1"/>
</dbReference>
<evidence type="ECO:0000313" key="10">
    <source>
        <dbReference type="Proteomes" id="UP000610746"/>
    </source>
</evidence>
<dbReference type="InterPro" id="IPR020594">
    <property type="entry name" value="Ribosomal_bL9_bac/chp"/>
</dbReference>
<evidence type="ECO:0000313" key="9">
    <source>
        <dbReference type="EMBL" id="NRS92768.1"/>
    </source>
</evidence>
<dbReference type="Gene3D" id="3.40.5.10">
    <property type="entry name" value="Ribosomal protein L9, N-terminal domain"/>
    <property type="match status" value="1"/>
</dbReference>
<feature type="domain" description="Ribosomal protein L9" evidence="8">
    <location>
        <begin position="13"/>
        <end position="40"/>
    </location>
</feature>
<dbReference type="Proteomes" id="UP000610746">
    <property type="component" value="Unassembled WGS sequence"/>
</dbReference>
<comment type="function">
    <text evidence="7">Binds to the 23S rRNA.</text>
</comment>
<dbReference type="AlphaFoldDB" id="A0A8J8G7U4"/>
<name>A0A8J8G7U4_9FLAO</name>
<keyword evidence="3 7" id="KW-0694">RNA-binding</keyword>
<dbReference type="InterPro" id="IPR036791">
    <property type="entry name" value="Ribosomal_bL9_C_sf"/>
</dbReference>
<dbReference type="InterPro" id="IPR000244">
    <property type="entry name" value="Ribosomal_bL9"/>
</dbReference>
<evidence type="ECO:0000259" key="8">
    <source>
        <dbReference type="PROSITE" id="PS00651"/>
    </source>
</evidence>
<dbReference type="GO" id="GO:1990904">
    <property type="term" value="C:ribonucleoprotein complex"/>
    <property type="evidence" value="ECO:0007669"/>
    <property type="project" value="UniProtKB-KW"/>
</dbReference>
<dbReference type="Pfam" id="PF01281">
    <property type="entry name" value="Ribosomal_L9_N"/>
    <property type="match status" value="1"/>
</dbReference>
<dbReference type="InterPro" id="IPR020069">
    <property type="entry name" value="Ribosomal_bL9_C"/>
</dbReference>
<evidence type="ECO:0000256" key="6">
    <source>
        <dbReference type="ARBA" id="ARBA00035292"/>
    </source>
</evidence>
<dbReference type="GO" id="GO:0006412">
    <property type="term" value="P:translation"/>
    <property type="evidence" value="ECO:0007669"/>
    <property type="project" value="UniProtKB-UniRule"/>
</dbReference>
<keyword evidence="10" id="KW-1185">Reference proteome</keyword>
<evidence type="ECO:0000256" key="7">
    <source>
        <dbReference type="HAMAP-Rule" id="MF_00503"/>
    </source>
</evidence>
<dbReference type="RefSeq" id="WP_173779359.1">
    <property type="nucleotide sequence ID" value="NZ_JABSNO010000012.1"/>
</dbReference>
<keyword evidence="5 7" id="KW-0687">Ribonucleoprotein</keyword>
<dbReference type="GO" id="GO:0003735">
    <property type="term" value="F:structural constituent of ribosome"/>
    <property type="evidence" value="ECO:0007669"/>
    <property type="project" value="InterPro"/>
</dbReference>
<evidence type="ECO:0000256" key="4">
    <source>
        <dbReference type="ARBA" id="ARBA00022980"/>
    </source>
</evidence>
<dbReference type="Gene3D" id="3.10.430.100">
    <property type="entry name" value="Ribosomal protein L9, C-terminal domain"/>
    <property type="match status" value="1"/>
</dbReference>
<proteinExistence type="inferred from homology"/>
<dbReference type="SUPFAM" id="SSF55653">
    <property type="entry name" value="Ribosomal protein L9 C-domain"/>
    <property type="match status" value="1"/>
</dbReference>